<comment type="caution">
    <text evidence="1">The sequence shown here is derived from an EMBL/GenBank/DDBJ whole genome shotgun (WGS) entry which is preliminary data.</text>
</comment>
<dbReference type="GeneID" id="61294473"/>
<gene>
    <name evidence="1" type="ORF">MT2528_0805</name>
</gene>
<reference evidence="1 2" key="1">
    <citation type="submission" date="2016-11" db="EMBL/GenBank/DDBJ databases">
        <authorList>
            <person name="Klemetsen T."/>
        </authorList>
    </citation>
    <scope>NUCLEOTIDE SEQUENCE [LARGE SCALE GENOMIC DNA]</scope>
    <source>
        <strain evidence="1">MT 2528</strain>
    </source>
</reference>
<sequence length="66" mass="7619">MDTALDSTRREFLTQKIAQRTPDELIEQIYLANSKCREKHENAYQRGIADACQWVLGITPPPMVKK</sequence>
<evidence type="ECO:0000313" key="1">
    <source>
        <dbReference type="EMBL" id="SGY85193.1"/>
    </source>
</evidence>
<name>A0ABY1HD43_9GAMM</name>
<keyword evidence="2" id="KW-1185">Reference proteome</keyword>
<accession>A0ABY1HD43</accession>
<evidence type="ECO:0000313" key="2">
    <source>
        <dbReference type="Proteomes" id="UP000182660"/>
    </source>
</evidence>
<dbReference type="EMBL" id="FPLJ01000022">
    <property type="protein sequence ID" value="SGY85193.1"/>
    <property type="molecule type" value="Genomic_DNA"/>
</dbReference>
<proteinExistence type="predicted"/>
<dbReference type="Proteomes" id="UP000182660">
    <property type="component" value="Unassembled WGS sequence"/>
</dbReference>
<dbReference type="RefSeq" id="WP_075471113.1">
    <property type="nucleotide sequence ID" value="NZ_CAWQZC010000101.1"/>
</dbReference>
<organism evidence="1 2">
    <name type="scientific">Moritella viscosa</name>
    <dbReference type="NCBI Taxonomy" id="80854"/>
    <lineage>
        <taxon>Bacteria</taxon>
        <taxon>Pseudomonadati</taxon>
        <taxon>Pseudomonadota</taxon>
        <taxon>Gammaproteobacteria</taxon>
        <taxon>Alteromonadales</taxon>
        <taxon>Moritellaceae</taxon>
        <taxon>Moritella</taxon>
    </lineage>
</organism>
<protein>
    <submittedName>
        <fullName evidence="1">RPEL repeat</fullName>
    </submittedName>
</protein>